<proteinExistence type="predicted"/>
<dbReference type="Gene3D" id="3.30.2310.20">
    <property type="entry name" value="RelE-like"/>
    <property type="match status" value="1"/>
</dbReference>
<dbReference type="RefSeq" id="WP_129464982.1">
    <property type="nucleotide sequence ID" value="NZ_SBKQ01000011.1"/>
</dbReference>
<keyword evidence="1" id="KW-1277">Toxin-antitoxin system</keyword>
<accession>A0A4Q1KL47</accession>
<dbReference type="InterPro" id="IPR035093">
    <property type="entry name" value="RelE/ParE_toxin_dom_sf"/>
</dbReference>
<dbReference type="EMBL" id="SBKQ01000011">
    <property type="protein sequence ID" value="RXR30628.1"/>
    <property type="molecule type" value="Genomic_DNA"/>
</dbReference>
<keyword evidence="3" id="KW-1185">Reference proteome</keyword>
<dbReference type="AlphaFoldDB" id="A0A4Q1KL47"/>
<dbReference type="OrthoDB" id="1098070at2"/>
<evidence type="ECO:0000256" key="1">
    <source>
        <dbReference type="ARBA" id="ARBA00022649"/>
    </source>
</evidence>
<protein>
    <submittedName>
        <fullName evidence="2">Type II toxin-antitoxin system RelE/ParE family toxin</fullName>
    </submittedName>
</protein>
<dbReference type="InterPro" id="IPR007712">
    <property type="entry name" value="RelE/ParE_toxin"/>
</dbReference>
<gene>
    <name evidence="2" type="ORF">EQG68_11240</name>
</gene>
<sequence length="101" mass="12111">MKSGYRILWTDNALLELKKTVNYLEQNWTERELKKLATQLEKTLQLISQNPYLFQASDVKKNVRRAVILSVNSMYYRILENENEILSFFSNRQNPDKRKLK</sequence>
<evidence type="ECO:0000313" key="2">
    <source>
        <dbReference type="EMBL" id="RXR30628.1"/>
    </source>
</evidence>
<name>A0A4Q1KL47_9FLAO</name>
<dbReference type="Proteomes" id="UP000289734">
    <property type="component" value="Unassembled WGS sequence"/>
</dbReference>
<comment type="caution">
    <text evidence="2">The sequence shown here is derived from an EMBL/GenBank/DDBJ whole genome shotgun (WGS) entry which is preliminary data.</text>
</comment>
<evidence type="ECO:0000313" key="3">
    <source>
        <dbReference type="Proteomes" id="UP000289734"/>
    </source>
</evidence>
<organism evidence="2 3">
    <name type="scientific">Flavobacterium piscinae</name>
    <dbReference type="NCBI Taxonomy" id="2506424"/>
    <lineage>
        <taxon>Bacteria</taxon>
        <taxon>Pseudomonadati</taxon>
        <taxon>Bacteroidota</taxon>
        <taxon>Flavobacteriia</taxon>
        <taxon>Flavobacteriales</taxon>
        <taxon>Flavobacteriaceae</taxon>
        <taxon>Flavobacterium</taxon>
    </lineage>
</organism>
<dbReference type="Pfam" id="PF05016">
    <property type="entry name" value="ParE_toxin"/>
    <property type="match status" value="1"/>
</dbReference>
<reference evidence="3" key="1">
    <citation type="submission" date="2019-01" db="EMBL/GenBank/DDBJ databases">
        <title>Cytophagaceae bacterium strain CAR-16.</title>
        <authorList>
            <person name="Chen W.-M."/>
        </authorList>
    </citation>
    <scope>NUCLEOTIDE SEQUENCE [LARGE SCALE GENOMIC DNA]</scope>
    <source>
        <strain evidence="3">ICH-30</strain>
    </source>
</reference>